<dbReference type="GO" id="GO:0005506">
    <property type="term" value="F:iron ion binding"/>
    <property type="evidence" value="ECO:0007669"/>
    <property type="project" value="InterPro"/>
</dbReference>
<dbReference type="PANTHER" id="PTHR30454:SF0">
    <property type="entry name" value="4-HYDROXY-3-METHYLBUT-2-EN-1-YL DIPHOSPHATE SYNTHASE (FERREDOXIN), CHLOROPLASTIC"/>
    <property type="match status" value="1"/>
</dbReference>
<feature type="domain" description="IspG TIM-barrel" evidence="8">
    <location>
        <begin position="11"/>
        <end position="250"/>
    </location>
</feature>
<dbReference type="InterPro" id="IPR058578">
    <property type="entry name" value="IspG_TIM"/>
</dbReference>
<evidence type="ECO:0000256" key="2">
    <source>
        <dbReference type="ARBA" id="ARBA00022723"/>
    </source>
</evidence>
<keyword evidence="5 7" id="KW-0411">Iron-sulfur</keyword>
<sequence>MGDEMINRKQTKQIMVGNIPVGGDAPITVQSMTNTKTKDVESTVKQILALEDAGCDIIRFAVNDREDAEAILKIKKSIHIPIVVDIQFDHKLAIMSAEGGADCIRINPGNIGNKNKVKEVVEACKYHGLPIRIGVNSGSIHQDLLDELGGVNAKSIVQSAIREIETLEDLNFFDIKVSLKASNVNLSIDSYKEFSKISDYPLHLGITEAGPAFQGAIKSALGIGYLLREGIGDTIRVSLTSDPIEEIRVGREILKSLDILTDGIDIVSCPTCARTNIDLLKLVEEAEKRISPLKNNLKVALMGCAVNGPGEAREADIGIAGGHGEAILFKKGKIIKKIPEDNLLDELVKEIENM</sequence>
<dbReference type="Gene3D" id="3.20.20.20">
    <property type="entry name" value="Dihydropteroate synthase-like"/>
    <property type="match status" value="1"/>
</dbReference>
<dbReference type="SUPFAM" id="SSF56014">
    <property type="entry name" value="Nitrite and sulphite reductase 4Fe-4S domain-like"/>
    <property type="match status" value="1"/>
</dbReference>
<dbReference type="Pfam" id="PF26540">
    <property type="entry name" value="GcpE_C"/>
    <property type="match status" value="1"/>
</dbReference>
<dbReference type="GO" id="GO:0016114">
    <property type="term" value="P:terpenoid biosynthetic process"/>
    <property type="evidence" value="ECO:0007669"/>
    <property type="project" value="InterPro"/>
</dbReference>
<accession>A0A1W1URS6</accession>
<comment type="pathway">
    <text evidence="7">Isoprenoid biosynthesis; isopentenyl diphosphate biosynthesis via DXP pathway; isopentenyl diphosphate from 1-deoxy-D-xylulose 5-phosphate: step 5/6.</text>
</comment>
<gene>
    <name evidence="7" type="primary">ispG</name>
    <name evidence="10" type="ORF">SAMN00017477_0611</name>
</gene>
<dbReference type="NCBIfam" id="TIGR00612">
    <property type="entry name" value="ispG_gcpE"/>
    <property type="match status" value="1"/>
</dbReference>
<evidence type="ECO:0000313" key="10">
    <source>
        <dbReference type="EMBL" id="SMB83815.1"/>
    </source>
</evidence>
<dbReference type="Proteomes" id="UP000192368">
    <property type="component" value="Unassembled WGS sequence"/>
</dbReference>
<dbReference type="HAMAP" id="MF_00159">
    <property type="entry name" value="IspG"/>
    <property type="match status" value="1"/>
</dbReference>
<evidence type="ECO:0000256" key="1">
    <source>
        <dbReference type="ARBA" id="ARBA00022485"/>
    </source>
</evidence>
<dbReference type="PIRSF" id="PIRSF004640">
    <property type="entry name" value="IspG"/>
    <property type="match status" value="1"/>
</dbReference>
<feature type="binding site" evidence="7">
    <location>
        <position position="304"/>
    </location>
    <ligand>
        <name>[4Fe-4S] cluster</name>
        <dbReference type="ChEBI" id="CHEBI:49883"/>
    </ligand>
</feature>
<evidence type="ECO:0000259" key="9">
    <source>
        <dbReference type="Pfam" id="PF26540"/>
    </source>
</evidence>
<dbReference type="GO" id="GO:0051539">
    <property type="term" value="F:4 iron, 4 sulfur cluster binding"/>
    <property type="evidence" value="ECO:0007669"/>
    <property type="project" value="UniProtKB-UniRule"/>
</dbReference>
<feature type="binding site" evidence="7">
    <location>
        <position position="311"/>
    </location>
    <ligand>
        <name>[4Fe-4S] cluster</name>
        <dbReference type="ChEBI" id="CHEBI:49883"/>
    </ligand>
</feature>
<dbReference type="InterPro" id="IPR058579">
    <property type="entry name" value="IspG_C"/>
</dbReference>
<dbReference type="UniPathway" id="UPA00056">
    <property type="reaction ID" value="UER00096"/>
</dbReference>
<reference evidence="11" key="1">
    <citation type="submission" date="2017-04" db="EMBL/GenBank/DDBJ databases">
        <authorList>
            <person name="Varghese N."/>
            <person name="Submissions S."/>
        </authorList>
    </citation>
    <scope>NUCLEOTIDE SEQUENCE [LARGE SCALE GENOMIC DNA]</scope>
    <source>
        <strain evidence="11">DSM 20463</strain>
    </source>
</reference>
<keyword evidence="2 7" id="KW-0479">Metal-binding</keyword>
<organism evidence="10 11">
    <name type="scientific">Peptoniphilus asaccharolyticus DSM 20463</name>
    <dbReference type="NCBI Taxonomy" id="573058"/>
    <lineage>
        <taxon>Bacteria</taxon>
        <taxon>Bacillati</taxon>
        <taxon>Bacillota</taxon>
        <taxon>Tissierellia</taxon>
        <taxon>Tissierellales</taxon>
        <taxon>Peptoniphilaceae</taxon>
        <taxon>Peptoniphilus</taxon>
    </lineage>
</organism>
<evidence type="ECO:0000259" key="8">
    <source>
        <dbReference type="Pfam" id="PF04551"/>
    </source>
</evidence>
<keyword evidence="11" id="KW-1185">Reference proteome</keyword>
<dbReference type="GO" id="GO:0019288">
    <property type="term" value="P:isopentenyl diphosphate biosynthetic process, methylerythritol 4-phosphate pathway"/>
    <property type="evidence" value="ECO:0007669"/>
    <property type="project" value="UniProtKB-UniRule"/>
</dbReference>
<comment type="function">
    <text evidence="7">Converts 2C-methyl-D-erythritol 2,4-cyclodiphosphate (ME-2,4cPP) into 1-hydroxy-2-methyl-2-(E)-butenyl 4-diphosphate.</text>
</comment>
<dbReference type="STRING" id="573058.SAMN00017477_0611"/>
<feature type="binding site" evidence="7">
    <location>
        <position position="269"/>
    </location>
    <ligand>
        <name>[4Fe-4S] cluster</name>
        <dbReference type="ChEBI" id="CHEBI:49883"/>
    </ligand>
</feature>
<name>A0A1W1URS6_PEPAS</name>
<dbReference type="PANTHER" id="PTHR30454">
    <property type="entry name" value="4-HYDROXY-3-METHYLBUT-2-EN-1-YL DIPHOSPHATE SYNTHASE"/>
    <property type="match status" value="1"/>
</dbReference>
<feature type="domain" description="IspG C-terminal" evidence="9">
    <location>
        <begin position="266"/>
        <end position="353"/>
    </location>
</feature>
<dbReference type="FunFam" id="3.20.20.20:FF:000001">
    <property type="entry name" value="4-hydroxy-3-methylbut-2-en-1-yl diphosphate synthase (flavodoxin)"/>
    <property type="match status" value="1"/>
</dbReference>
<comment type="similarity">
    <text evidence="7">Belongs to the IspG family.</text>
</comment>
<dbReference type="EMBL" id="FWWR01000009">
    <property type="protein sequence ID" value="SMB83815.1"/>
    <property type="molecule type" value="Genomic_DNA"/>
</dbReference>
<protein>
    <recommendedName>
        <fullName evidence="7">4-hydroxy-3-methylbut-2-en-1-yl diphosphate synthase (flavodoxin)</fullName>
        <ecNumber evidence="7">1.17.7.3</ecNumber>
    </recommendedName>
    <alternativeName>
        <fullName evidence="7">1-hydroxy-2-methyl-2-(E)-butenyl 4-diphosphate synthase</fullName>
    </alternativeName>
</protein>
<dbReference type="SUPFAM" id="SSF51604">
    <property type="entry name" value="Enolase C-terminal domain-like"/>
    <property type="match status" value="1"/>
</dbReference>
<evidence type="ECO:0000256" key="4">
    <source>
        <dbReference type="ARBA" id="ARBA00023004"/>
    </source>
</evidence>
<dbReference type="AlphaFoldDB" id="A0A1W1URS6"/>
<dbReference type="GO" id="GO:0141197">
    <property type="term" value="F:4-hydroxy-3-methylbut-2-enyl-diphosphate synthase activity (flavodoxin)"/>
    <property type="evidence" value="ECO:0007669"/>
    <property type="project" value="UniProtKB-EC"/>
</dbReference>
<keyword evidence="3 7" id="KW-0560">Oxidoreductase</keyword>
<evidence type="ECO:0000256" key="7">
    <source>
        <dbReference type="HAMAP-Rule" id="MF_00159"/>
    </source>
</evidence>
<proteinExistence type="inferred from homology"/>
<evidence type="ECO:0000256" key="5">
    <source>
        <dbReference type="ARBA" id="ARBA00023014"/>
    </source>
</evidence>
<dbReference type="InterPro" id="IPR045854">
    <property type="entry name" value="NO2/SO3_Rdtase_4Fe4S_sf"/>
</dbReference>
<dbReference type="NCBIfam" id="NF001540">
    <property type="entry name" value="PRK00366.1"/>
    <property type="match status" value="1"/>
</dbReference>
<dbReference type="InterPro" id="IPR004588">
    <property type="entry name" value="IspG_bac-typ"/>
</dbReference>
<dbReference type="Pfam" id="PF04551">
    <property type="entry name" value="GcpE"/>
    <property type="match status" value="1"/>
</dbReference>
<keyword evidence="4 7" id="KW-0408">Iron</keyword>
<keyword evidence="6 7" id="KW-0414">Isoprene biosynthesis</keyword>
<dbReference type="InterPro" id="IPR036849">
    <property type="entry name" value="Enolase-like_C_sf"/>
</dbReference>
<keyword evidence="1 7" id="KW-0004">4Fe-4S</keyword>
<comment type="cofactor">
    <cofactor evidence="7">
        <name>[4Fe-4S] cluster</name>
        <dbReference type="ChEBI" id="CHEBI:49883"/>
    </cofactor>
    <text evidence="7">Binds 1 [4Fe-4S] cluster.</text>
</comment>
<comment type="catalytic activity">
    <reaction evidence="7">
        <text>(2E)-4-hydroxy-3-methylbut-2-enyl diphosphate + oxidized [flavodoxin] + H2O + 2 H(+) = 2-C-methyl-D-erythritol 2,4-cyclic diphosphate + reduced [flavodoxin]</text>
        <dbReference type="Rhea" id="RHEA:43604"/>
        <dbReference type="Rhea" id="RHEA-COMP:10622"/>
        <dbReference type="Rhea" id="RHEA-COMP:10623"/>
        <dbReference type="ChEBI" id="CHEBI:15377"/>
        <dbReference type="ChEBI" id="CHEBI:15378"/>
        <dbReference type="ChEBI" id="CHEBI:57618"/>
        <dbReference type="ChEBI" id="CHEBI:58210"/>
        <dbReference type="ChEBI" id="CHEBI:58483"/>
        <dbReference type="ChEBI" id="CHEBI:128753"/>
        <dbReference type="EC" id="1.17.7.3"/>
    </reaction>
</comment>
<evidence type="ECO:0000256" key="3">
    <source>
        <dbReference type="ARBA" id="ARBA00023002"/>
    </source>
</evidence>
<evidence type="ECO:0000313" key="11">
    <source>
        <dbReference type="Proteomes" id="UP000192368"/>
    </source>
</evidence>
<dbReference type="InterPro" id="IPR011005">
    <property type="entry name" value="Dihydropteroate_synth-like_sf"/>
</dbReference>
<dbReference type="EC" id="1.17.7.3" evidence="7"/>
<feature type="binding site" evidence="7">
    <location>
        <position position="272"/>
    </location>
    <ligand>
        <name>[4Fe-4S] cluster</name>
        <dbReference type="ChEBI" id="CHEBI:49883"/>
    </ligand>
</feature>
<dbReference type="Gene3D" id="3.30.413.10">
    <property type="entry name" value="Sulfite Reductase Hemoprotein, domain 1"/>
    <property type="match status" value="1"/>
</dbReference>
<evidence type="ECO:0000256" key="6">
    <source>
        <dbReference type="ARBA" id="ARBA00023229"/>
    </source>
</evidence>
<dbReference type="GO" id="GO:0046429">
    <property type="term" value="F:4-hydroxy-3-methylbut-2-en-1-yl diphosphate synthase activity (ferredoxin)"/>
    <property type="evidence" value="ECO:0007669"/>
    <property type="project" value="UniProtKB-UniRule"/>
</dbReference>
<dbReference type="InterPro" id="IPR016425">
    <property type="entry name" value="IspG_bac"/>
</dbReference>